<name>A0A0S4J9A6_BODSA</name>
<evidence type="ECO:0000313" key="4">
    <source>
        <dbReference type="Proteomes" id="UP000051952"/>
    </source>
</evidence>
<dbReference type="PANTHER" id="PTHR33297:SF4">
    <property type="entry name" value="AMASTIN"/>
    <property type="match status" value="1"/>
</dbReference>
<dbReference type="Pfam" id="PF07344">
    <property type="entry name" value="Amastin"/>
    <property type="match status" value="1"/>
</dbReference>
<accession>A0A0S4J9A6</accession>
<dbReference type="Proteomes" id="UP000051952">
    <property type="component" value="Unassembled WGS sequence"/>
</dbReference>
<evidence type="ECO:0000256" key="1">
    <source>
        <dbReference type="SAM" id="Phobius"/>
    </source>
</evidence>
<evidence type="ECO:0000313" key="3">
    <source>
        <dbReference type="EMBL" id="CUG86796.1"/>
    </source>
</evidence>
<dbReference type="AlphaFoldDB" id="A0A0S4J9A6"/>
<sequence length="356" mass="37100">MRGVVFIAAAAVVFMISIGSCTLPLVVVESPDGQYQNCVYAVELQFQTTPQKFSFGDKISCSSFVNTLRAIGAFVIIACIATGVSTIAVALHLAGVLTLRLPLYIGALASVVFTVGAFGLMVNTVTGTFCGNEELNTSLHLSGGFACMIAASIVAVGAGVTVVVKRLNGYAIALYPLTFILCVGCCLIPPISGELNGVTVDITLFNIQGYIVAQKIKLQDVPCDQYRSAYSAVAAFIILTCIAVGLMLVVEMYGIVRSIASRKATTIVTLVAVLFSALATALQVYGFVTAFCSNDGGEAFSKSGHLAGGFACSVLVLVVTSAIAFLTRRSIAPAGAVYTSVDDQSVRTADPKYDAL</sequence>
<feature type="transmembrane region" description="Helical" evidence="1">
    <location>
        <begin position="229"/>
        <end position="255"/>
    </location>
</feature>
<feature type="transmembrane region" description="Helical" evidence="1">
    <location>
        <begin position="267"/>
        <end position="286"/>
    </location>
</feature>
<reference evidence="4" key="1">
    <citation type="submission" date="2015-09" db="EMBL/GenBank/DDBJ databases">
        <authorList>
            <consortium name="Pathogen Informatics"/>
        </authorList>
    </citation>
    <scope>NUCLEOTIDE SEQUENCE [LARGE SCALE GENOMIC DNA]</scope>
    <source>
        <strain evidence="4">Lake Konstanz</strain>
    </source>
</reference>
<feature type="signal peptide" evidence="2">
    <location>
        <begin position="1"/>
        <end position="21"/>
    </location>
</feature>
<feature type="transmembrane region" description="Helical" evidence="1">
    <location>
        <begin position="142"/>
        <end position="164"/>
    </location>
</feature>
<feature type="transmembrane region" description="Helical" evidence="1">
    <location>
        <begin position="171"/>
        <end position="191"/>
    </location>
</feature>
<feature type="chain" id="PRO_5006622225" evidence="2">
    <location>
        <begin position="22"/>
        <end position="356"/>
    </location>
</feature>
<feature type="transmembrane region" description="Helical" evidence="1">
    <location>
        <begin position="306"/>
        <end position="326"/>
    </location>
</feature>
<keyword evidence="2" id="KW-0732">Signal</keyword>
<protein>
    <submittedName>
        <fullName evidence="3">Amastin, putative</fullName>
    </submittedName>
</protein>
<feature type="transmembrane region" description="Helical" evidence="1">
    <location>
        <begin position="101"/>
        <end position="122"/>
    </location>
</feature>
<dbReference type="PANTHER" id="PTHR33297">
    <property type="entry name" value="AMASTIN-LIKE SURFACE PROTEIN-LIKE PROTEIN-RELATED"/>
    <property type="match status" value="1"/>
</dbReference>
<dbReference type="EMBL" id="CYKH01001391">
    <property type="protein sequence ID" value="CUG86796.1"/>
    <property type="molecule type" value="Genomic_DNA"/>
</dbReference>
<evidence type="ECO:0000256" key="2">
    <source>
        <dbReference type="SAM" id="SignalP"/>
    </source>
</evidence>
<keyword evidence="1" id="KW-0472">Membrane</keyword>
<gene>
    <name evidence="3" type="ORF">BSAL_94780</name>
</gene>
<dbReference type="VEuPathDB" id="TriTrypDB:BSAL_94780"/>
<feature type="transmembrane region" description="Helical" evidence="1">
    <location>
        <begin position="70"/>
        <end position="94"/>
    </location>
</feature>
<keyword evidence="1" id="KW-0812">Transmembrane</keyword>
<keyword evidence="1" id="KW-1133">Transmembrane helix</keyword>
<dbReference type="InterPro" id="IPR009944">
    <property type="entry name" value="Amastin"/>
</dbReference>
<organism evidence="3 4">
    <name type="scientific">Bodo saltans</name>
    <name type="common">Flagellated protozoan</name>
    <dbReference type="NCBI Taxonomy" id="75058"/>
    <lineage>
        <taxon>Eukaryota</taxon>
        <taxon>Discoba</taxon>
        <taxon>Euglenozoa</taxon>
        <taxon>Kinetoplastea</taxon>
        <taxon>Metakinetoplastina</taxon>
        <taxon>Eubodonida</taxon>
        <taxon>Bodonidae</taxon>
        <taxon>Bodo</taxon>
    </lineage>
</organism>
<keyword evidence="4" id="KW-1185">Reference proteome</keyword>
<dbReference type="PROSITE" id="PS51257">
    <property type="entry name" value="PROKAR_LIPOPROTEIN"/>
    <property type="match status" value="1"/>
</dbReference>
<proteinExistence type="predicted"/>